<dbReference type="EMBL" id="CP077093">
    <property type="protein sequence ID" value="QXI25869.1"/>
    <property type="molecule type" value="Genomic_DNA"/>
</dbReference>
<feature type="domain" description="Dermonecrotic toxin N-terminal" evidence="1">
    <location>
        <begin position="930"/>
        <end position="1171"/>
    </location>
</feature>
<reference evidence="2 3" key="1">
    <citation type="journal article" date="2020" name="Microorganisms">
        <title>Reliable Identification of Environmental Pseudomonas Isolates Using the rpoD Gene.</title>
        <authorList>
            <consortium name="The Broad Institute Genome Sequencing Platform"/>
            <person name="Girard L."/>
            <person name="Lood C."/>
            <person name="Rokni-Zadeh H."/>
            <person name="van Noort V."/>
            <person name="Lavigne R."/>
            <person name="De Mot R."/>
        </authorList>
    </citation>
    <scope>NUCLEOTIDE SEQUENCE [LARGE SCALE GENOMIC DNA]</scope>
    <source>
        <strain evidence="2 3">RW8P3</strain>
    </source>
</reference>
<keyword evidence="3" id="KW-1185">Reference proteome</keyword>
<dbReference type="RefSeq" id="WP_186684796.1">
    <property type="nucleotide sequence ID" value="NZ_CP077093.1"/>
</dbReference>
<evidence type="ECO:0000313" key="3">
    <source>
        <dbReference type="Proteomes" id="UP000634530"/>
    </source>
</evidence>
<protein>
    <recommendedName>
        <fullName evidence="1">Dermonecrotic toxin N-terminal domain-containing protein</fullName>
    </recommendedName>
</protein>
<dbReference type="InterPro" id="IPR046673">
    <property type="entry name" value="ToxA_N"/>
</dbReference>
<proteinExistence type="predicted"/>
<organism evidence="2 3">
    <name type="scientific">Pseudomonas vanderleydeniana</name>
    <dbReference type="NCBI Taxonomy" id="2745495"/>
    <lineage>
        <taxon>Bacteria</taxon>
        <taxon>Pseudomonadati</taxon>
        <taxon>Pseudomonadota</taxon>
        <taxon>Gammaproteobacteria</taxon>
        <taxon>Pseudomonadales</taxon>
        <taxon>Pseudomonadaceae</taxon>
        <taxon>Pseudomonas</taxon>
    </lineage>
</organism>
<evidence type="ECO:0000313" key="2">
    <source>
        <dbReference type="EMBL" id="QXI25869.1"/>
    </source>
</evidence>
<evidence type="ECO:0000259" key="1">
    <source>
        <dbReference type="Pfam" id="PF20178"/>
    </source>
</evidence>
<accession>A0A9E6PG20</accession>
<dbReference type="KEGG" id="pvw:HU752_018025"/>
<dbReference type="Proteomes" id="UP000634530">
    <property type="component" value="Chromosome"/>
</dbReference>
<gene>
    <name evidence="2" type="ORF">HU752_018025</name>
</gene>
<name>A0A9E6PG20_9PSED</name>
<sequence length="1418" mass="158081">MSDQPTLYLLSQAAELRTALSAQEQALSIDTAERRWLSNLYLANQDAREALTEPMYVDKLLIVAQGATTADLAGSFLIGGSVGHAVFLSTPTFGLERFGSRELALAKVRERLGIEAQRDELLRFVPLRIRNAIPHEPPPALITRPIAGGVLDERRQVIEDYLDTTLKHLLDELLELPSFKSLLGQLFDSTLGKRFPLANLKALQVITHQAPGTADSQAQLPLRTLSTRTLGETLLERYRQGAWPGGQTHEFVSPGYTALAPDTAVWENTLVTLSSQLPQHLHNRLEAFWETLLDIGQPRRQLFIDALGTRFRAELLHQEQDLNEIGAEDYPLLCGLYPLDRARLDAVTLHTLTLTTGQGSCSPANAFVVRHERGSMADYFLYAAGRLQTFHSQESLLESVRTRLQNPGKNPDWLLGLSLRERAGLRNTTIIDISLVAGELSIFDTLFKNIIAKLLDNVSYVLERYRHSDGALVLPAAFESALDIRGLIAPRLAALAKGTRWSHRLDLSPSEKPASPTLTRTLRPTLETARHQLASLTQLKDRLSEGLKKRPTLEAFIRSELSNELNRAELHNLSPDNLYINRYAKDLPRFGSVSVAPTASQRVIDHVLERLLQGVGELAEYATGLFSKTANGLWSRISNLGIEGLNRIVNTLLPDFLGHYLRRQRSIYGELSSDLHEAIRRGLRQEVQLKEMRGALKASALELLDNLLDSDRRDQRPGLHGFIPDAYALTYQHDIAAVPIRLHNCFLLTAHGGLDPEHAGRVLLWTPAQGAESFDSLYNADIELQRRLHDPVERLCLLENTTNAERPGHLPLVRHQRNNRRTYPSLGFEQVQNSLQNNRFNSLLDKALADLGQAVTSGYRGANLHHYLQGRLDDHSTVPMLERAIQAAQDTATHLALPSWLSAASASRQFALAALLDHYRQDAATTDDYHQGIPDIRHTASNKLKGLLLRDFPTQKLDPQQITVWLTPREAPLPLSEPLIDFALRHVDDMQSRSISLASVAAALPATLTGDRIKSLIQEAAIGSHHAALLDSFLSPDVLYNAHRRPAFSRHGFWQGLLQAFVQRLRGTLSQTAHGFIKHLLGMPDGVARPPLNGQHIELKPLQLINGSPSATDSVAGFYLIGPRGNRPGPCILFCPQGERAMYQEFASEAALLGELGNSHDLQQQVLERLPRERQVHYTSQLFKTALALGDEPLRGNLFHRLYQDVTGLLKQMLGCQNLSGQGSLWNRALAWLKGELHQGATALLGRSHLPWLVWQSLSQLKDAGQKAWQARWGEAIEEFVMTLAKLAMARRGWVQSNLAGVTRMARDSAVESPFPLPPWGAQRLTPGQKALLLGLQAQQVALEHMTPSRAGDLYTDPATRKTFVAIDGRVFQVRQEHQRWRVVTDSTKGPWLHQDDQGQWTFDLPNRCIEGIRDEDA</sequence>
<reference evidence="2 3" key="2">
    <citation type="journal article" date="2021" name="Microorganisms">
        <title>The Ever-Expanding Pseudomonas Genus: Description of 43 New Species and Partition of the Pseudomonas putida Group.</title>
        <authorList>
            <person name="Girard L."/>
            <person name="Lood C."/>
            <person name="Hofte M."/>
            <person name="Vandamme P."/>
            <person name="Rokni-Zadeh H."/>
            <person name="van Noort V."/>
            <person name="Lavigne R."/>
            <person name="De Mot R."/>
        </authorList>
    </citation>
    <scope>NUCLEOTIDE SEQUENCE [LARGE SCALE GENOMIC DNA]</scope>
    <source>
        <strain evidence="2 3">RW8P3</strain>
    </source>
</reference>
<dbReference type="Pfam" id="PF20178">
    <property type="entry name" value="ToxA_N"/>
    <property type="match status" value="1"/>
</dbReference>